<feature type="domain" description="Reverse transcriptase" evidence="7">
    <location>
        <begin position="86"/>
        <end position="138"/>
    </location>
</feature>
<dbReference type="Gene3D" id="3.30.70.270">
    <property type="match status" value="1"/>
</dbReference>
<proteinExistence type="predicted"/>
<keyword evidence="2" id="KW-0548">Nucleotidyltransferase</keyword>
<dbReference type="PANTHER" id="PTHR37984">
    <property type="entry name" value="PROTEIN CBG26694"/>
    <property type="match status" value="1"/>
</dbReference>
<dbReference type="EnsemblMetazoa" id="Aqu2.1.23079_001">
    <property type="protein sequence ID" value="Aqu2.1.23079_001"/>
    <property type="gene ID" value="Aqu2.1.23079"/>
</dbReference>
<evidence type="ECO:0000256" key="4">
    <source>
        <dbReference type="ARBA" id="ARBA00022759"/>
    </source>
</evidence>
<dbReference type="Pfam" id="PF00078">
    <property type="entry name" value="RVT_1"/>
    <property type="match status" value="1"/>
</dbReference>
<evidence type="ECO:0000256" key="3">
    <source>
        <dbReference type="ARBA" id="ARBA00022722"/>
    </source>
</evidence>
<dbReference type="AlphaFoldDB" id="A0A1X7U6E0"/>
<dbReference type="GO" id="GO:0004519">
    <property type="term" value="F:endonuclease activity"/>
    <property type="evidence" value="ECO:0007669"/>
    <property type="project" value="UniProtKB-KW"/>
</dbReference>
<keyword evidence="4" id="KW-0255">Endonuclease</keyword>
<dbReference type="InParanoid" id="A0A1X7U6E0"/>
<dbReference type="GO" id="GO:0003964">
    <property type="term" value="F:RNA-directed DNA polymerase activity"/>
    <property type="evidence" value="ECO:0007669"/>
    <property type="project" value="UniProtKB-KW"/>
</dbReference>
<dbReference type="InterPro" id="IPR050951">
    <property type="entry name" value="Retrovirus_Pol_polyprotein"/>
</dbReference>
<dbReference type="InterPro" id="IPR043502">
    <property type="entry name" value="DNA/RNA_pol_sf"/>
</dbReference>
<accession>A0A1X7U6E0</accession>
<evidence type="ECO:0000256" key="5">
    <source>
        <dbReference type="ARBA" id="ARBA00022801"/>
    </source>
</evidence>
<keyword evidence="1" id="KW-0808">Transferase</keyword>
<evidence type="ECO:0000259" key="8">
    <source>
        <dbReference type="Pfam" id="PF17917"/>
    </source>
</evidence>
<keyword evidence="6" id="KW-0695">RNA-directed DNA polymerase</keyword>
<dbReference type="eggNOG" id="KOG0017">
    <property type="taxonomic scope" value="Eukaryota"/>
</dbReference>
<keyword evidence="5" id="KW-0378">Hydrolase</keyword>
<feature type="domain" description="Reverse transcriptase RNase H-like" evidence="8">
    <location>
        <begin position="213"/>
        <end position="322"/>
    </location>
</feature>
<dbReference type="InterPro" id="IPR041373">
    <property type="entry name" value="RT_RNaseH"/>
</dbReference>
<dbReference type="Pfam" id="PF17917">
    <property type="entry name" value="RT_RNaseH"/>
    <property type="match status" value="1"/>
</dbReference>
<organism evidence="9">
    <name type="scientific">Amphimedon queenslandica</name>
    <name type="common">Sponge</name>
    <dbReference type="NCBI Taxonomy" id="400682"/>
    <lineage>
        <taxon>Eukaryota</taxon>
        <taxon>Metazoa</taxon>
        <taxon>Porifera</taxon>
        <taxon>Demospongiae</taxon>
        <taxon>Heteroscleromorpha</taxon>
        <taxon>Haplosclerida</taxon>
        <taxon>Niphatidae</taxon>
        <taxon>Amphimedon</taxon>
    </lineage>
</organism>
<evidence type="ECO:0000256" key="6">
    <source>
        <dbReference type="ARBA" id="ARBA00022918"/>
    </source>
</evidence>
<dbReference type="InterPro" id="IPR000477">
    <property type="entry name" value="RT_dom"/>
</dbReference>
<dbReference type="FunFam" id="3.10.20.370:FF:000001">
    <property type="entry name" value="Retrovirus-related Pol polyprotein from transposon 17.6-like protein"/>
    <property type="match status" value="1"/>
</dbReference>
<name>A0A1X7U6E0_AMPQE</name>
<reference evidence="9" key="1">
    <citation type="submission" date="2017-05" db="UniProtKB">
        <authorList>
            <consortium name="EnsemblMetazoa"/>
        </authorList>
    </citation>
    <scope>IDENTIFICATION</scope>
</reference>
<evidence type="ECO:0000259" key="7">
    <source>
        <dbReference type="Pfam" id="PF00078"/>
    </source>
</evidence>
<dbReference type="CDD" id="cd01647">
    <property type="entry name" value="RT_LTR"/>
    <property type="match status" value="1"/>
</dbReference>
<dbReference type="CDD" id="cd09274">
    <property type="entry name" value="RNase_HI_RT_Ty3"/>
    <property type="match status" value="1"/>
</dbReference>
<evidence type="ECO:0000313" key="9">
    <source>
        <dbReference type="EnsemblMetazoa" id="Aqu2.1.23079_001"/>
    </source>
</evidence>
<dbReference type="GO" id="GO:0016787">
    <property type="term" value="F:hydrolase activity"/>
    <property type="evidence" value="ECO:0007669"/>
    <property type="project" value="UniProtKB-KW"/>
</dbReference>
<dbReference type="FunFam" id="3.30.70.270:FF:000003">
    <property type="entry name" value="Transposon Ty3-G Gag-Pol polyprotein"/>
    <property type="match status" value="1"/>
</dbReference>
<protein>
    <submittedName>
        <fullName evidence="9">Uncharacterized protein</fullName>
    </submittedName>
</protein>
<dbReference type="SUPFAM" id="SSF56672">
    <property type="entry name" value="DNA/RNA polymerases"/>
    <property type="match status" value="1"/>
</dbReference>
<evidence type="ECO:0000256" key="2">
    <source>
        <dbReference type="ARBA" id="ARBA00022695"/>
    </source>
</evidence>
<evidence type="ECO:0000256" key="1">
    <source>
        <dbReference type="ARBA" id="ARBA00022679"/>
    </source>
</evidence>
<dbReference type="PANTHER" id="PTHR37984:SF13">
    <property type="entry name" value="RIBONUCLEASE H"/>
    <property type="match status" value="1"/>
</dbReference>
<dbReference type="InterPro" id="IPR043128">
    <property type="entry name" value="Rev_trsase/Diguanyl_cyclase"/>
</dbReference>
<dbReference type="OrthoDB" id="775972at2759"/>
<sequence>MKSDKVIVRVCGYYSVTVNKASKLESYPIPKLDDLYVALSGGTIYTKLDMSRVYQQLELDYDSKCFTVINTHKAFSHIISLLQDVPKVAVYIDDILTPGKSHTEHSQTVERVFSRLHDAGLHLKKKKCNFCTSFVQYFCFPIDKDGLQPTAEKIRAIKEAPMPTNITQLKAYLAPRYELLHHNVTWNWSADVEAAFIYSKELLTDDKCLVHFDSTLPLLVACDALQYGVGAVLAHCFPDGTETPISFASRTLSDTEKKYSQVENEGLAFVFGVIKIHCYLYGHHFSLITDHKPLLSLLVRQKPISSQSSARIQRWALILAAYEYDLHFKSSANHANADALSCLPLSELISNTPLPPELILLMENIANRPIAAKSVAAATKSDSTLSLVLQYLKSGWPDSCPDDSLKPY</sequence>
<keyword evidence="3" id="KW-0540">Nuclease</keyword>